<name>A0A2W4X9A6_9CYAN</name>
<feature type="signal peptide" evidence="3">
    <location>
        <begin position="1"/>
        <end position="17"/>
    </location>
</feature>
<keyword evidence="3" id="KW-0732">Signal</keyword>
<evidence type="ECO:0000256" key="3">
    <source>
        <dbReference type="SAM" id="SignalP"/>
    </source>
</evidence>
<dbReference type="Gene3D" id="1.10.101.10">
    <property type="entry name" value="PGBD-like superfamily/PGBD"/>
    <property type="match status" value="1"/>
</dbReference>
<evidence type="ECO:0000256" key="1">
    <source>
        <dbReference type="SAM" id="MobiDB-lite"/>
    </source>
</evidence>
<reference evidence="5 6" key="2">
    <citation type="submission" date="2018-06" db="EMBL/GenBank/DDBJ databases">
        <title>Metagenomic assembly of (sub)arctic Cyanobacteria and their associated microbiome from non-axenic cultures.</title>
        <authorList>
            <person name="Baurain D."/>
        </authorList>
    </citation>
    <scope>NUCLEOTIDE SEQUENCE [LARGE SCALE GENOMIC DNA]</scope>
    <source>
        <strain evidence="5">ULC027bin1</strain>
    </source>
</reference>
<sequence>MIRRSTLVFLTCLSALAAPASASAMQVKTMQAKSAEPAMLSVSNLSSKTGSNTGTAFQRLVAQASGGSNGGSNLLGEPSTKSLGLGARGEAVKALQVRLQQSNYYNGPIDGLYGLATQRAVSAFQAKEGLADTGTLNDATWQKLQAFSNLTNPGTSPSSPSSSTVAVSTQTLPETALTASELPPIAAGSQTSDTALDNSQGGLGKVLGLSLGLVALLASFGVGFFIANRGKAEAEEDDWAEIDAGSDRLPPQKSFMTQATGFLGNAGRKTVSRESKGAKAGVNLKDAERANSGSSLI</sequence>
<feature type="domain" description="Peptidoglycan binding-like" evidence="4">
    <location>
        <begin position="88"/>
        <end position="144"/>
    </location>
</feature>
<dbReference type="InterPro" id="IPR036366">
    <property type="entry name" value="PGBDSf"/>
</dbReference>
<evidence type="ECO:0000313" key="6">
    <source>
        <dbReference type="Proteomes" id="UP000249794"/>
    </source>
</evidence>
<evidence type="ECO:0000256" key="2">
    <source>
        <dbReference type="SAM" id="Phobius"/>
    </source>
</evidence>
<organism evidence="5 6">
    <name type="scientific">Phormidesmis priestleyi</name>
    <dbReference type="NCBI Taxonomy" id="268141"/>
    <lineage>
        <taxon>Bacteria</taxon>
        <taxon>Bacillati</taxon>
        <taxon>Cyanobacteriota</taxon>
        <taxon>Cyanophyceae</taxon>
        <taxon>Leptolyngbyales</taxon>
        <taxon>Leptolyngbyaceae</taxon>
        <taxon>Phormidesmis</taxon>
    </lineage>
</organism>
<dbReference type="InterPro" id="IPR002477">
    <property type="entry name" value="Peptidoglycan-bd-like"/>
</dbReference>
<proteinExistence type="predicted"/>
<feature type="compositionally biased region" description="Low complexity" evidence="1">
    <location>
        <begin position="155"/>
        <end position="169"/>
    </location>
</feature>
<feature type="chain" id="PRO_5016071408" description="Peptidoglycan binding-like domain-containing protein" evidence="3">
    <location>
        <begin position="18"/>
        <end position="297"/>
    </location>
</feature>
<gene>
    <name evidence="5" type="ORF">DCF15_12640</name>
</gene>
<protein>
    <recommendedName>
        <fullName evidence="4">Peptidoglycan binding-like domain-containing protein</fullName>
    </recommendedName>
</protein>
<keyword evidence="2" id="KW-0472">Membrane</keyword>
<dbReference type="EMBL" id="QBMP01000127">
    <property type="protein sequence ID" value="PZO53714.1"/>
    <property type="molecule type" value="Genomic_DNA"/>
</dbReference>
<evidence type="ECO:0000259" key="4">
    <source>
        <dbReference type="Pfam" id="PF01471"/>
    </source>
</evidence>
<evidence type="ECO:0000313" key="5">
    <source>
        <dbReference type="EMBL" id="PZO53714.1"/>
    </source>
</evidence>
<dbReference type="Proteomes" id="UP000249794">
    <property type="component" value="Unassembled WGS sequence"/>
</dbReference>
<dbReference type="InterPro" id="IPR036365">
    <property type="entry name" value="PGBD-like_sf"/>
</dbReference>
<feature type="non-terminal residue" evidence="5">
    <location>
        <position position="297"/>
    </location>
</feature>
<dbReference type="SUPFAM" id="SSF47090">
    <property type="entry name" value="PGBD-like"/>
    <property type="match status" value="1"/>
</dbReference>
<dbReference type="Pfam" id="PF01471">
    <property type="entry name" value="PG_binding_1"/>
    <property type="match status" value="1"/>
</dbReference>
<feature type="region of interest" description="Disordered" evidence="1">
    <location>
        <begin position="265"/>
        <end position="297"/>
    </location>
</feature>
<comment type="caution">
    <text evidence="5">The sequence shown here is derived from an EMBL/GenBank/DDBJ whole genome shotgun (WGS) entry which is preliminary data.</text>
</comment>
<accession>A0A2W4X9A6</accession>
<dbReference type="AlphaFoldDB" id="A0A2W4X9A6"/>
<feature type="transmembrane region" description="Helical" evidence="2">
    <location>
        <begin position="206"/>
        <end position="227"/>
    </location>
</feature>
<keyword evidence="2" id="KW-0812">Transmembrane</keyword>
<reference evidence="6" key="1">
    <citation type="submission" date="2018-04" db="EMBL/GenBank/DDBJ databases">
        <authorList>
            <person name="Cornet L."/>
        </authorList>
    </citation>
    <scope>NUCLEOTIDE SEQUENCE [LARGE SCALE GENOMIC DNA]</scope>
</reference>
<keyword evidence="2" id="KW-1133">Transmembrane helix</keyword>
<feature type="region of interest" description="Disordered" evidence="1">
    <location>
        <begin position="149"/>
        <end position="170"/>
    </location>
</feature>